<dbReference type="InterPro" id="IPR001466">
    <property type="entry name" value="Beta-lactam-related"/>
</dbReference>
<comment type="caution">
    <text evidence="3">The sequence shown here is derived from an EMBL/GenBank/DDBJ whole genome shotgun (WGS) entry which is preliminary data.</text>
</comment>
<dbReference type="PANTHER" id="PTHR43283">
    <property type="entry name" value="BETA-LACTAMASE-RELATED"/>
    <property type="match status" value="1"/>
</dbReference>
<name>A0ABV9D629_9MICO</name>
<accession>A0ABV9D629</accession>
<sequence>MITPPALPERLDAELGAVVGDLLRAATDAATAPVRPSDPPRPAVPGAVAVVAHRGTVVARARSGYAELFDADGALLPEALRRPVGDVFDLASLTKLLTTTAALVQVDAGALDLDAAVADVVPEFADAAADGPARGRVTVHHLLTHTAGLLDVLDLWRTDGDRAARAHRVLAAPLLSEPGTTHRYSCVGFLVLGLLLERLTGLDLPALLATTVTGPLGMTSTGYSVAPGAVAAATEHQVDPPRGMVRGAVHDEAAWALGGAGNAGVFSTAEDLVRLGEMVRAGRPALLSGRARALLRTNVLGPEETARVGYGQALGFRVGDASALGEADPTAIGHTGFTGTSLVVDARNDLVVVLLTNRVHPARTAFDVGPLRVGVARAAREWAGRH</sequence>
<dbReference type="EMBL" id="JBHSGF010000001">
    <property type="protein sequence ID" value="MFC4553773.1"/>
    <property type="molecule type" value="Genomic_DNA"/>
</dbReference>
<dbReference type="Proteomes" id="UP001595955">
    <property type="component" value="Unassembled WGS sequence"/>
</dbReference>
<dbReference type="Gene3D" id="3.40.710.10">
    <property type="entry name" value="DD-peptidase/beta-lactamase superfamily"/>
    <property type="match status" value="1"/>
</dbReference>
<dbReference type="SUPFAM" id="SSF56601">
    <property type="entry name" value="beta-lactamase/transpeptidase-like"/>
    <property type="match status" value="1"/>
</dbReference>
<dbReference type="PANTHER" id="PTHR43283:SF11">
    <property type="entry name" value="BETA-LACTAMASE-RELATED DOMAIN-CONTAINING PROTEIN"/>
    <property type="match status" value="1"/>
</dbReference>
<dbReference type="GO" id="GO:0016787">
    <property type="term" value="F:hydrolase activity"/>
    <property type="evidence" value="ECO:0007669"/>
    <property type="project" value="UniProtKB-KW"/>
</dbReference>
<gene>
    <name evidence="3" type="ORF">ACFO3F_00805</name>
</gene>
<keyword evidence="4" id="KW-1185">Reference proteome</keyword>
<dbReference type="InterPro" id="IPR050789">
    <property type="entry name" value="Diverse_Enzym_Activities"/>
</dbReference>
<organism evidence="3 4">
    <name type="scientific">Georgenia faecalis</name>
    <dbReference type="NCBI Taxonomy" id="2483799"/>
    <lineage>
        <taxon>Bacteria</taxon>
        <taxon>Bacillati</taxon>
        <taxon>Actinomycetota</taxon>
        <taxon>Actinomycetes</taxon>
        <taxon>Micrococcales</taxon>
        <taxon>Bogoriellaceae</taxon>
        <taxon>Georgenia</taxon>
    </lineage>
</organism>
<evidence type="ECO:0000256" key="1">
    <source>
        <dbReference type="ARBA" id="ARBA00022801"/>
    </source>
</evidence>
<dbReference type="Pfam" id="PF00144">
    <property type="entry name" value="Beta-lactamase"/>
    <property type="match status" value="1"/>
</dbReference>
<keyword evidence="1 3" id="KW-0378">Hydrolase</keyword>
<dbReference type="InterPro" id="IPR012338">
    <property type="entry name" value="Beta-lactam/transpept-like"/>
</dbReference>
<feature type="domain" description="Beta-lactamase-related" evidence="2">
    <location>
        <begin position="43"/>
        <end position="366"/>
    </location>
</feature>
<evidence type="ECO:0000313" key="3">
    <source>
        <dbReference type="EMBL" id="MFC4553773.1"/>
    </source>
</evidence>
<dbReference type="RefSeq" id="WP_164471267.1">
    <property type="nucleotide sequence ID" value="NZ_CP033325.1"/>
</dbReference>
<proteinExistence type="predicted"/>
<dbReference type="EC" id="3.-.-.-" evidence="3"/>
<evidence type="ECO:0000313" key="4">
    <source>
        <dbReference type="Proteomes" id="UP001595955"/>
    </source>
</evidence>
<evidence type="ECO:0000259" key="2">
    <source>
        <dbReference type="Pfam" id="PF00144"/>
    </source>
</evidence>
<reference evidence="4" key="1">
    <citation type="journal article" date="2019" name="Int. J. Syst. Evol. Microbiol.">
        <title>The Global Catalogue of Microorganisms (GCM) 10K type strain sequencing project: providing services to taxonomists for standard genome sequencing and annotation.</title>
        <authorList>
            <consortium name="The Broad Institute Genomics Platform"/>
            <consortium name="The Broad Institute Genome Sequencing Center for Infectious Disease"/>
            <person name="Wu L."/>
            <person name="Ma J."/>
        </authorList>
    </citation>
    <scope>NUCLEOTIDE SEQUENCE [LARGE SCALE GENOMIC DNA]</scope>
    <source>
        <strain evidence="4">JCM 3369</strain>
    </source>
</reference>
<protein>
    <submittedName>
        <fullName evidence="3">Serine hydrolase domain-containing protein</fullName>
        <ecNumber evidence="3">3.-.-.-</ecNumber>
    </submittedName>
</protein>